<gene>
    <name evidence="1" type="ORF">T4A_1274</name>
</gene>
<dbReference type="AlphaFoldDB" id="A0A0V1DPU5"/>
<organism evidence="1 2">
    <name type="scientific">Trichinella pseudospiralis</name>
    <name type="common">Parasitic roundworm</name>
    <dbReference type="NCBI Taxonomy" id="6337"/>
    <lineage>
        <taxon>Eukaryota</taxon>
        <taxon>Metazoa</taxon>
        <taxon>Ecdysozoa</taxon>
        <taxon>Nematoda</taxon>
        <taxon>Enoplea</taxon>
        <taxon>Dorylaimia</taxon>
        <taxon>Trichinellida</taxon>
        <taxon>Trichinellidae</taxon>
        <taxon>Trichinella</taxon>
    </lineage>
</organism>
<protein>
    <submittedName>
        <fullName evidence="1">Uncharacterized protein</fullName>
    </submittedName>
</protein>
<sequence>MAVERRKEKKSDALKTKRVDFNGTLVYLEKTALVPNTVFNLLSNANISPEWFSRSQQKVKKSFVKKSWKVAAEKPALCQQLCGKFSISNRQKETEKLSLELQGKADQWRIDF</sequence>
<evidence type="ECO:0000313" key="2">
    <source>
        <dbReference type="Proteomes" id="UP000054632"/>
    </source>
</evidence>
<comment type="caution">
    <text evidence="1">The sequence shown here is derived from an EMBL/GenBank/DDBJ whole genome shotgun (WGS) entry which is preliminary data.</text>
</comment>
<name>A0A0V1DPU5_TRIPS</name>
<feature type="non-terminal residue" evidence="1">
    <location>
        <position position="112"/>
    </location>
</feature>
<reference evidence="1 2" key="1">
    <citation type="submission" date="2015-01" db="EMBL/GenBank/DDBJ databases">
        <title>Evolution of Trichinella species and genotypes.</title>
        <authorList>
            <person name="Korhonen P.K."/>
            <person name="Edoardo P."/>
            <person name="Giuseppe L.R."/>
            <person name="Gasser R.B."/>
        </authorList>
    </citation>
    <scope>NUCLEOTIDE SEQUENCE [LARGE SCALE GENOMIC DNA]</scope>
    <source>
        <strain evidence="1">ISS13</strain>
    </source>
</reference>
<evidence type="ECO:0000313" key="1">
    <source>
        <dbReference type="EMBL" id="KRY63591.1"/>
    </source>
</evidence>
<dbReference type="Proteomes" id="UP000054632">
    <property type="component" value="Unassembled WGS sequence"/>
</dbReference>
<proteinExistence type="predicted"/>
<accession>A0A0V1DPU5</accession>
<dbReference type="EMBL" id="JYDR01001070">
    <property type="protein sequence ID" value="KRY63591.1"/>
    <property type="molecule type" value="Genomic_DNA"/>
</dbReference>